<dbReference type="Proteomes" id="UP000004184">
    <property type="component" value="Unassembled WGS sequence"/>
</dbReference>
<feature type="compositionally biased region" description="Low complexity" evidence="1">
    <location>
        <begin position="15"/>
        <end position="29"/>
    </location>
</feature>
<reference evidence="4" key="1">
    <citation type="submission" date="2009-02" db="EMBL/GenBank/DDBJ databases">
        <title>Annotation of Streptomyces viridochromogenes strain DSM 40736.</title>
        <authorList>
            <consortium name="The Broad Institute Genome Sequencing Platform"/>
            <consortium name="Broad Institute Microbial Sequencing Center"/>
            <person name="Fischbach M."/>
            <person name="Godfrey P."/>
            <person name="Ward D."/>
            <person name="Young S."/>
            <person name="Zeng Q."/>
            <person name="Koehrsen M."/>
            <person name="Alvarado L."/>
            <person name="Berlin A.M."/>
            <person name="Bochicchio J."/>
            <person name="Borenstein D."/>
            <person name="Chapman S.B."/>
            <person name="Chen Z."/>
            <person name="Engels R."/>
            <person name="Freedman E."/>
            <person name="Gellesch M."/>
            <person name="Goldberg J."/>
            <person name="Griggs A."/>
            <person name="Gujja S."/>
            <person name="Heilman E.R."/>
            <person name="Heiman D.I."/>
            <person name="Hepburn T.A."/>
            <person name="Howarth C."/>
            <person name="Jen D."/>
            <person name="Larson L."/>
            <person name="Lewis B."/>
            <person name="Mehta T."/>
            <person name="Park D."/>
            <person name="Pearson M."/>
            <person name="Richards J."/>
            <person name="Roberts A."/>
            <person name="Saif S."/>
            <person name="Shea T.D."/>
            <person name="Shenoy N."/>
            <person name="Sisk P."/>
            <person name="Stolte C."/>
            <person name="Sykes S.N."/>
            <person name="Thomson T."/>
            <person name="Walk T."/>
            <person name="White J."/>
            <person name="Yandava C."/>
            <person name="Straight P."/>
            <person name="Clardy J."/>
            <person name="Hung D."/>
            <person name="Kolter R."/>
            <person name="Mekalanos J."/>
            <person name="Walker S."/>
            <person name="Walsh C.T."/>
            <person name="Wieland-Brown L.C."/>
            <person name="Haas B."/>
            <person name="Nusbaum C."/>
            <person name="Birren B."/>
        </authorList>
    </citation>
    <scope>NUCLEOTIDE SEQUENCE [LARGE SCALE GENOMIC DNA]</scope>
    <source>
        <strain evidence="4">DSM 40736 / JCM 4977 / BCRC 1201 / Tue 494</strain>
    </source>
</reference>
<evidence type="ECO:0000313" key="3">
    <source>
        <dbReference type="EMBL" id="EFL33536.1"/>
    </source>
</evidence>
<dbReference type="InterPro" id="IPR011576">
    <property type="entry name" value="Pyridox_Oxase_N"/>
</dbReference>
<accession>D9X198</accession>
<feature type="non-terminal residue" evidence="3">
    <location>
        <position position="144"/>
    </location>
</feature>
<feature type="compositionally biased region" description="Polar residues" evidence="1">
    <location>
        <begin position="134"/>
        <end position="144"/>
    </location>
</feature>
<gene>
    <name evidence="3" type="ORF">SSQG_04054</name>
</gene>
<dbReference type="InterPro" id="IPR012349">
    <property type="entry name" value="Split_barrel_FMN-bd"/>
</dbReference>
<sequence length="144" mass="15152">CRHKEPRNNPPPNSTPATAPRSTPARAPRTSPPPSGPRHSAGWPPPRSSGSPRCGPTAGCTYTPCIAAWHDGALYFSTGREEQKAKNLARHAHCALTTGANSLTEGLDLVVEGRAEPVTDPSLLEGGDPRRTRTGSTATRVGRS</sequence>
<dbReference type="Gene3D" id="2.30.110.10">
    <property type="entry name" value="Electron Transport, Fmn-binding Protein, Chain A"/>
    <property type="match status" value="1"/>
</dbReference>
<name>D9X198_STRVT</name>
<keyword evidence="4" id="KW-1185">Reference proteome</keyword>
<protein>
    <recommendedName>
        <fullName evidence="2">Pyridoxamine 5'-phosphate oxidase N-terminal domain-containing protein</fullName>
    </recommendedName>
</protein>
<dbReference type="AlphaFoldDB" id="D9X198"/>
<organism evidence="3 4">
    <name type="scientific">Streptomyces viridochromogenes (strain DSM 40736 / JCM 4977 / BCRC 1201 / Tue 494)</name>
    <dbReference type="NCBI Taxonomy" id="591159"/>
    <lineage>
        <taxon>Bacteria</taxon>
        <taxon>Bacillati</taxon>
        <taxon>Actinomycetota</taxon>
        <taxon>Actinomycetes</taxon>
        <taxon>Kitasatosporales</taxon>
        <taxon>Streptomycetaceae</taxon>
        <taxon>Streptomyces</taxon>
    </lineage>
</organism>
<feature type="domain" description="Pyridoxamine 5'-phosphate oxidase N-terminal" evidence="2">
    <location>
        <begin position="50"/>
        <end position="137"/>
    </location>
</feature>
<evidence type="ECO:0000256" key="1">
    <source>
        <dbReference type="SAM" id="MobiDB-lite"/>
    </source>
</evidence>
<evidence type="ECO:0000313" key="4">
    <source>
        <dbReference type="Proteomes" id="UP000004184"/>
    </source>
</evidence>
<dbReference type="HOGENOM" id="CLU_1800680_0_0_11"/>
<dbReference type="STRING" id="591159.SSQG_04054"/>
<feature type="region of interest" description="Disordered" evidence="1">
    <location>
        <begin position="117"/>
        <end position="144"/>
    </location>
</feature>
<dbReference type="EMBL" id="GG657757">
    <property type="protein sequence ID" value="EFL33536.1"/>
    <property type="molecule type" value="Genomic_DNA"/>
</dbReference>
<feature type="region of interest" description="Disordered" evidence="1">
    <location>
        <begin position="1"/>
        <end position="56"/>
    </location>
</feature>
<evidence type="ECO:0000259" key="2">
    <source>
        <dbReference type="Pfam" id="PF01243"/>
    </source>
</evidence>
<dbReference type="SUPFAM" id="SSF50475">
    <property type="entry name" value="FMN-binding split barrel"/>
    <property type="match status" value="1"/>
</dbReference>
<dbReference type="Pfam" id="PF01243">
    <property type="entry name" value="PNPOx_N"/>
    <property type="match status" value="1"/>
</dbReference>
<feature type="non-terminal residue" evidence="3">
    <location>
        <position position="1"/>
    </location>
</feature>
<proteinExistence type="predicted"/>